<sequence length="139" mass="16362">MRPTDQRHNFGCGVACLAFVLKIDYSQVVYSLGEVKAKERGFYCGDLVEFLLRFNRVYSSRYIKPRLKKQIYRDGVVVFIKRTRKYPAGHYLTYFNGRWMDSWINFQRNNNLGEARAGFRKKLPGIPIYALFPETGIKF</sequence>
<evidence type="ECO:0000313" key="1">
    <source>
        <dbReference type="EMBL" id="KKT66645.1"/>
    </source>
</evidence>
<accession>A0A0G1J5X5</accession>
<name>A0A0G1J5X5_9BACT</name>
<proteinExistence type="predicted"/>
<reference evidence="1 2" key="1">
    <citation type="journal article" date="2015" name="Nature">
        <title>rRNA introns, odd ribosomes, and small enigmatic genomes across a large radiation of phyla.</title>
        <authorList>
            <person name="Brown C.T."/>
            <person name="Hug L.A."/>
            <person name="Thomas B.C."/>
            <person name="Sharon I."/>
            <person name="Castelle C.J."/>
            <person name="Singh A."/>
            <person name="Wilkins M.J."/>
            <person name="Williams K.H."/>
            <person name="Banfield J.F."/>
        </authorList>
    </citation>
    <scope>NUCLEOTIDE SEQUENCE [LARGE SCALE GENOMIC DNA]</scope>
</reference>
<dbReference type="AlphaFoldDB" id="A0A0G1J5X5"/>
<evidence type="ECO:0008006" key="3">
    <source>
        <dbReference type="Google" id="ProtNLM"/>
    </source>
</evidence>
<organism evidence="1 2">
    <name type="scientific">Candidatus Curtissbacteria bacterium GW2011_GWC1_44_33</name>
    <dbReference type="NCBI Taxonomy" id="1618413"/>
    <lineage>
        <taxon>Bacteria</taxon>
        <taxon>Candidatus Curtissiibacteriota</taxon>
    </lineage>
</organism>
<dbReference type="Proteomes" id="UP000033901">
    <property type="component" value="Unassembled WGS sequence"/>
</dbReference>
<gene>
    <name evidence="1" type="ORF">UW61_C0023G0011</name>
</gene>
<protein>
    <recommendedName>
        <fullName evidence="3">Peptidase C39 domain-containing protein</fullName>
    </recommendedName>
</protein>
<dbReference type="EMBL" id="LCIZ01000023">
    <property type="protein sequence ID" value="KKT66645.1"/>
    <property type="molecule type" value="Genomic_DNA"/>
</dbReference>
<evidence type="ECO:0000313" key="2">
    <source>
        <dbReference type="Proteomes" id="UP000033901"/>
    </source>
</evidence>
<comment type="caution">
    <text evidence="1">The sequence shown here is derived from an EMBL/GenBank/DDBJ whole genome shotgun (WGS) entry which is preliminary data.</text>
</comment>